<feature type="domain" description="CxC2-like cysteine cluster KDZ transposase-associated" evidence="2">
    <location>
        <begin position="171"/>
        <end position="273"/>
    </location>
</feature>
<protein>
    <recommendedName>
        <fullName evidence="2">CxC2-like cysteine cluster KDZ transposase-associated domain-containing protein</fullName>
    </recommendedName>
</protein>
<feature type="region of interest" description="Disordered" evidence="1">
    <location>
        <begin position="55"/>
        <end position="74"/>
    </location>
</feature>
<evidence type="ECO:0000313" key="3">
    <source>
        <dbReference type="EMBL" id="KAJ7339721.1"/>
    </source>
</evidence>
<feature type="compositionally biased region" description="Acidic residues" evidence="1">
    <location>
        <begin position="924"/>
        <end position="934"/>
    </location>
</feature>
<organism evidence="3 4">
    <name type="scientific">Mycena albidolilacea</name>
    <dbReference type="NCBI Taxonomy" id="1033008"/>
    <lineage>
        <taxon>Eukaryota</taxon>
        <taxon>Fungi</taxon>
        <taxon>Dikarya</taxon>
        <taxon>Basidiomycota</taxon>
        <taxon>Agaricomycotina</taxon>
        <taxon>Agaricomycetes</taxon>
        <taxon>Agaricomycetidae</taxon>
        <taxon>Agaricales</taxon>
        <taxon>Marasmiineae</taxon>
        <taxon>Mycenaceae</taxon>
        <taxon>Mycena</taxon>
    </lineage>
</organism>
<evidence type="ECO:0000313" key="4">
    <source>
        <dbReference type="Proteomes" id="UP001218218"/>
    </source>
</evidence>
<comment type="caution">
    <text evidence="3">The sequence shown here is derived from an EMBL/GenBank/DDBJ whole genome shotgun (WGS) entry which is preliminary data.</text>
</comment>
<name>A0AAD6ZTZ7_9AGAR</name>
<dbReference type="AlphaFoldDB" id="A0AAD6ZTZ7"/>
<dbReference type="PANTHER" id="PTHR33104:SF2">
    <property type="entry name" value="CXC3 LIKE CYSTEINE CLUSTER DOMAIN-CONTAINING PROTEIN"/>
    <property type="match status" value="1"/>
</dbReference>
<dbReference type="PANTHER" id="PTHR33104">
    <property type="entry name" value="SI:DKEY-29D5.2"/>
    <property type="match status" value="1"/>
</dbReference>
<accession>A0AAD6ZTZ7</accession>
<gene>
    <name evidence="3" type="ORF">DFH08DRAFT_1013175</name>
</gene>
<feature type="region of interest" description="Disordered" evidence="1">
    <location>
        <begin position="918"/>
        <end position="982"/>
    </location>
</feature>
<sequence length="1168" mass="132313">MADKKRKRAAPKIERRIIAPPPTILATRHVNIHGNKTVSVEEKLVGVRSVETPVASPAADSRLSEDTNDETGTTSVLKTQTAQLMEEYGDKFPDIIRLWVAHKSSTRVGSQCYCGNGVRNTQCRDCRQYDLSCEACWINNHRNNPFHWAYIWNPQLGFFVKHDISAVDGGGHAVTLGHYGKPCPNAGNSQMMTIVEPNGIHATRLHFCGCSENPSVDSRFDQLMQAGYFPGSTHTPRTAFAFDVLRRFHLASLESKTAALDYISCLRRLTDNATTATVPDPYPAFLPASRMYRHLKMTIRLGQAHGIDDLTPYRPEGNLLVHCPVCPEIGVNVNVDVPPPPLYLRHLLQQQMTLDGNFHTGHFAKNCDPNDVSLCDGKAHFPPDKKYRAYLNSVPLSKEKSTCTYLKAVNRQDKKKFKNMDVTGTINAQCSHVFVVATVDMHHSERFANADAALARMLRKITPGKDADIKVQLAYKAIDKVLTYDIIKERFQNSPDLEDVAGIIDCIRWGIPALHVTGHKSDCTYLFGTAYMDCVGHFHGETAEAYWPSANKIGGHARQANNGHRQDMLVDNANDWNWKKIVNMHVSLYDDLLSAKKLFLEKRKLFIGLSLSHPANIPAWRSMARQTKKGPKGVISVYRHTASKGEDEQLLCGIILTKISVPSQTAIYERMKASLDNFASTQVSTNQVGLFLNEGMKIQDNQRKIKDACVKNAEHDLQETKKEIASRRTKLTAQIDTWRKVRERVLGSIPDAAEFVAMSQTCEVEDEKLWLPSEFTVAQRVAMGHNMIALAEEEGKLREGEAYKLIRCLQSACKTLSALEDRKRLDETAQKGHTTAGEQILDTRRRRDNLIDSYNYVRKAMISLGTVIDHNDEDSQFPFLSVKDTFTKSRRRERALGDSRRGDGMLYTRIGIATGSKISHAPEMDIEESSEEEISDRPKSKRSRPAPEGGVQMTKRAKRAPAQKRKEKEPDLSPNPANKNGWLWELRRPSNMSEAEMAEWESEGKYPYYCDRVQWARAEAEMDRFQEQMEIKLTEFLRCLTTFQFNERAWIQMSKNSDLGPGFAEWAKGTAQMWKQLSDQCQTHLTMAGYKFALEPDFNLVSYVERERENHDNLLREQGIGIQYPGINVWKPRFFRPRGERQSRVLKNTVILYLVKPTGGLSRLKYVV</sequence>
<dbReference type="Pfam" id="PF18803">
    <property type="entry name" value="CxC2"/>
    <property type="match status" value="1"/>
</dbReference>
<reference evidence="3" key="1">
    <citation type="submission" date="2023-03" db="EMBL/GenBank/DDBJ databases">
        <title>Massive genome expansion in bonnet fungi (Mycena s.s.) driven by repeated elements and novel gene families across ecological guilds.</title>
        <authorList>
            <consortium name="Lawrence Berkeley National Laboratory"/>
            <person name="Harder C.B."/>
            <person name="Miyauchi S."/>
            <person name="Viragh M."/>
            <person name="Kuo A."/>
            <person name="Thoen E."/>
            <person name="Andreopoulos B."/>
            <person name="Lu D."/>
            <person name="Skrede I."/>
            <person name="Drula E."/>
            <person name="Henrissat B."/>
            <person name="Morin E."/>
            <person name="Kohler A."/>
            <person name="Barry K."/>
            <person name="LaButti K."/>
            <person name="Morin E."/>
            <person name="Salamov A."/>
            <person name="Lipzen A."/>
            <person name="Mereny Z."/>
            <person name="Hegedus B."/>
            <person name="Baldrian P."/>
            <person name="Stursova M."/>
            <person name="Weitz H."/>
            <person name="Taylor A."/>
            <person name="Grigoriev I.V."/>
            <person name="Nagy L.G."/>
            <person name="Martin F."/>
            <person name="Kauserud H."/>
        </authorList>
    </citation>
    <scope>NUCLEOTIDE SEQUENCE</scope>
    <source>
        <strain evidence="3">CBHHK002</strain>
    </source>
</reference>
<dbReference type="Proteomes" id="UP001218218">
    <property type="component" value="Unassembled WGS sequence"/>
</dbReference>
<keyword evidence="4" id="KW-1185">Reference proteome</keyword>
<dbReference type="InterPro" id="IPR040521">
    <property type="entry name" value="KDZ"/>
</dbReference>
<dbReference type="Pfam" id="PF18758">
    <property type="entry name" value="KDZ"/>
    <property type="match status" value="1"/>
</dbReference>
<evidence type="ECO:0000259" key="2">
    <source>
        <dbReference type="Pfam" id="PF18803"/>
    </source>
</evidence>
<proteinExistence type="predicted"/>
<evidence type="ECO:0000256" key="1">
    <source>
        <dbReference type="SAM" id="MobiDB-lite"/>
    </source>
</evidence>
<dbReference type="InterPro" id="IPR041457">
    <property type="entry name" value="CxC2_KDZ-assoc"/>
</dbReference>
<dbReference type="EMBL" id="JARIHO010000027">
    <property type="protein sequence ID" value="KAJ7339721.1"/>
    <property type="molecule type" value="Genomic_DNA"/>
</dbReference>